<gene>
    <name evidence="7" type="ORF">LPJ53_003944</name>
</gene>
<proteinExistence type="predicted"/>
<feature type="compositionally biased region" description="Polar residues" evidence="6">
    <location>
        <begin position="518"/>
        <end position="527"/>
    </location>
</feature>
<dbReference type="OrthoDB" id="1363at2759"/>
<dbReference type="Proteomes" id="UP001149813">
    <property type="component" value="Unassembled WGS sequence"/>
</dbReference>
<comment type="subcellular location">
    <subcellularLocation>
        <location evidence="1">Nucleus</location>
    </subcellularLocation>
</comment>
<feature type="compositionally biased region" description="Low complexity" evidence="6">
    <location>
        <begin position="778"/>
        <end position="793"/>
    </location>
</feature>
<evidence type="ECO:0000256" key="1">
    <source>
        <dbReference type="ARBA" id="ARBA00004123"/>
    </source>
</evidence>
<dbReference type="InterPro" id="IPR013907">
    <property type="entry name" value="Sds3"/>
</dbReference>
<dbReference type="GO" id="GO:0010468">
    <property type="term" value="P:regulation of gene expression"/>
    <property type="evidence" value="ECO:0007669"/>
    <property type="project" value="UniProtKB-ARBA"/>
</dbReference>
<feature type="region of interest" description="Disordered" evidence="6">
    <location>
        <begin position="705"/>
        <end position="847"/>
    </location>
</feature>
<protein>
    <submittedName>
        <fullName evidence="7">Uncharacterized protein</fullName>
    </submittedName>
</protein>
<keyword evidence="4" id="KW-0804">Transcription</keyword>
<dbReference type="EMBL" id="JANBOJ010000164">
    <property type="protein sequence ID" value="KAJ1721541.1"/>
    <property type="molecule type" value="Genomic_DNA"/>
</dbReference>
<evidence type="ECO:0000256" key="2">
    <source>
        <dbReference type="ARBA" id="ARBA00022491"/>
    </source>
</evidence>
<feature type="region of interest" description="Disordered" evidence="6">
    <location>
        <begin position="26"/>
        <end position="62"/>
    </location>
</feature>
<feature type="compositionally biased region" description="Acidic residues" evidence="6">
    <location>
        <begin position="50"/>
        <end position="62"/>
    </location>
</feature>
<keyword evidence="2" id="KW-0678">Repressor</keyword>
<sequence>MATRVTTMEVVDQSPEEYFRQHAAAALLHNSDDESADDNAHSNNSKEEAWSEIEDNSGAEDDSAVLRRKRVLRHGRERLTEMKERFNAAKKRLVEARKSQLDLEMSQLRDGTHPQYKEYMDQIDARWNDRLDKIKEKMEYSRNLAQLNFDSSKRSAANTFIASRAELRHAMILQRKKKMWALADRLRGLERLREAIIDIAYPQSNVNGPAVPIKGIMASPESSHLLDLPDTYMDKADQDADISAAYGIHTLLNYDDVVYDDAMQGLAINNGAAGADMQVPGYHSGEMNASQHGSEDVIVVNGAAAYGGVDILQDYQQQQPQQQQQQQQAYLSHQTISEAPHMAYNASGSRHDSVTAPAATASTNNASSIAAAPHTYSMSAAGMNNPGVAQTHYNDPSYQKPHYYDTGSYKASASSANISDMQHKPAVEADAAAAAAAAASGYTYGGNGGNVGVSSKRQHAYSNGRADDYHTASGYYDGGAAAGSSGAAPVPASNGYTGAREGAAYDYDGNAQPKRQRVAQQSTNWSGSPPHYHQQPQQYAYQQESREWQEPSAPGFSKNGYQATDPESAPPPYSYNRHEEQHHRIYKGTSGDGAGASAAAYQSQYHSQGQVPRDDQYPYHYSQTNPDYHRQGASSAYYGSQKYEYPSESSAYYHQQQQQQQQRYYQAQDGGYYQAPSHYQQQAQPSAGRVSGGAPVASHQTDAYYQGSSHHYSQQQQPLPASGSFAAQPYHSHHHSHHASNSSYSGLDAGISMPAPSSSSTWDDYYSQQAKTNGSRAQQPHYPSSHSYQQQQHARQDGIPEYGGDPNGYYRNSQQAHSMQHPQQPQSQGQPQHPGGGASAYHRRQLI</sequence>
<comment type="caution">
    <text evidence="7">The sequence shown here is derived from an EMBL/GenBank/DDBJ whole genome shotgun (WGS) entry which is preliminary data.</text>
</comment>
<evidence type="ECO:0000256" key="3">
    <source>
        <dbReference type="ARBA" id="ARBA00023015"/>
    </source>
</evidence>
<accession>A0A9W8CRG2</accession>
<organism evidence="7 8">
    <name type="scientific">Coemansia erecta</name>
    <dbReference type="NCBI Taxonomy" id="147472"/>
    <lineage>
        <taxon>Eukaryota</taxon>
        <taxon>Fungi</taxon>
        <taxon>Fungi incertae sedis</taxon>
        <taxon>Zoopagomycota</taxon>
        <taxon>Kickxellomycotina</taxon>
        <taxon>Kickxellomycetes</taxon>
        <taxon>Kickxellales</taxon>
        <taxon>Kickxellaceae</taxon>
        <taxon>Coemansia</taxon>
    </lineage>
</organism>
<keyword evidence="5" id="KW-0539">Nucleus</keyword>
<feature type="compositionally biased region" description="Basic and acidic residues" evidence="6">
    <location>
        <begin position="38"/>
        <end position="49"/>
    </location>
</feature>
<evidence type="ECO:0000256" key="6">
    <source>
        <dbReference type="SAM" id="MobiDB-lite"/>
    </source>
</evidence>
<feature type="compositionally biased region" description="Polar residues" evidence="6">
    <location>
        <begin position="755"/>
        <end position="777"/>
    </location>
</feature>
<feature type="region of interest" description="Disordered" evidence="6">
    <location>
        <begin position="678"/>
        <end position="697"/>
    </location>
</feature>
<feature type="region of interest" description="Disordered" evidence="6">
    <location>
        <begin position="504"/>
        <end position="633"/>
    </location>
</feature>
<dbReference type="Pfam" id="PF08598">
    <property type="entry name" value="Sds3"/>
    <property type="match status" value="1"/>
</dbReference>
<feature type="compositionally biased region" description="Low complexity" evidence="6">
    <location>
        <begin position="529"/>
        <end position="543"/>
    </location>
</feature>
<feature type="compositionally biased region" description="Low complexity" evidence="6">
    <location>
        <begin position="813"/>
        <end position="833"/>
    </location>
</feature>
<reference evidence="7" key="1">
    <citation type="submission" date="2022-07" db="EMBL/GenBank/DDBJ databases">
        <title>Phylogenomic reconstructions and comparative analyses of Kickxellomycotina fungi.</title>
        <authorList>
            <person name="Reynolds N.K."/>
            <person name="Stajich J.E."/>
            <person name="Barry K."/>
            <person name="Grigoriev I.V."/>
            <person name="Crous P."/>
            <person name="Smith M.E."/>
        </authorList>
    </citation>
    <scope>NUCLEOTIDE SEQUENCE</scope>
    <source>
        <strain evidence="7">NBRC 32514</strain>
    </source>
</reference>
<dbReference type="GO" id="GO:0005654">
    <property type="term" value="C:nucleoplasm"/>
    <property type="evidence" value="ECO:0007669"/>
    <property type="project" value="UniProtKB-ARBA"/>
</dbReference>
<feature type="compositionally biased region" description="Polar residues" evidence="6">
    <location>
        <begin position="621"/>
        <end position="633"/>
    </location>
</feature>
<evidence type="ECO:0000313" key="8">
    <source>
        <dbReference type="Proteomes" id="UP001149813"/>
    </source>
</evidence>
<keyword evidence="8" id="KW-1185">Reference proteome</keyword>
<name>A0A9W8CRG2_9FUNG</name>
<feature type="compositionally biased region" description="Low complexity" evidence="6">
    <location>
        <begin position="705"/>
        <end position="717"/>
    </location>
</feature>
<keyword evidence="3" id="KW-0805">Transcription regulation</keyword>
<dbReference type="AlphaFoldDB" id="A0A9W8CRG2"/>
<evidence type="ECO:0000313" key="7">
    <source>
        <dbReference type="EMBL" id="KAJ1721541.1"/>
    </source>
</evidence>
<evidence type="ECO:0000256" key="5">
    <source>
        <dbReference type="ARBA" id="ARBA00023242"/>
    </source>
</evidence>
<feature type="compositionally biased region" description="Low complexity" evidence="6">
    <location>
        <begin position="595"/>
        <end position="610"/>
    </location>
</feature>
<evidence type="ECO:0000256" key="4">
    <source>
        <dbReference type="ARBA" id="ARBA00023163"/>
    </source>
</evidence>